<evidence type="ECO:0000313" key="18">
    <source>
        <dbReference type="Proteomes" id="UP000002368"/>
    </source>
</evidence>
<keyword evidence="9 17" id="KW-0560">Oxidoreductase</keyword>
<dbReference type="InterPro" id="IPR051936">
    <property type="entry name" value="Heme-iron_electron_transfer"/>
</dbReference>
<evidence type="ECO:0000256" key="8">
    <source>
        <dbReference type="ARBA" id="ARBA00022989"/>
    </source>
</evidence>
<evidence type="ECO:0000256" key="13">
    <source>
        <dbReference type="PIRSR" id="PIRSR603816-1"/>
    </source>
</evidence>
<evidence type="ECO:0000256" key="7">
    <source>
        <dbReference type="ARBA" id="ARBA00022982"/>
    </source>
</evidence>
<dbReference type="SUPFAM" id="SSF103501">
    <property type="entry name" value="Respiratory nitrate reductase 1 gamma chain"/>
    <property type="match status" value="1"/>
</dbReference>
<keyword evidence="12 15" id="KW-0472">Membrane</keyword>
<keyword evidence="18" id="KW-1185">Reference proteome</keyword>
<keyword evidence="5 15" id="KW-0812">Transmembrane</keyword>
<feature type="binding site" description="axial binding residue" evidence="13">
    <location>
        <position position="53"/>
    </location>
    <ligand>
        <name>heme b</name>
        <dbReference type="ChEBI" id="CHEBI:60344"/>
        <label>1</label>
    </ligand>
    <ligandPart>
        <name>Fe</name>
        <dbReference type="ChEBI" id="CHEBI:18248"/>
    </ligandPart>
</feature>
<dbReference type="OrthoDB" id="9788113at2"/>
<protein>
    <submittedName>
        <fullName evidence="17">Respiratory nitrate reductase, gamma subunit</fullName>
        <ecNumber evidence="17">1.7.99.4</ecNumber>
    </submittedName>
</protein>
<keyword evidence="2" id="KW-0813">Transport</keyword>
<evidence type="ECO:0000256" key="1">
    <source>
        <dbReference type="ARBA" id="ARBA00004651"/>
    </source>
</evidence>
<evidence type="ECO:0000256" key="14">
    <source>
        <dbReference type="SAM" id="MobiDB-lite"/>
    </source>
</evidence>
<evidence type="ECO:0000256" key="10">
    <source>
        <dbReference type="ARBA" id="ARBA00023004"/>
    </source>
</evidence>
<dbReference type="NCBIfam" id="TIGR00351">
    <property type="entry name" value="narI"/>
    <property type="match status" value="1"/>
</dbReference>
<dbReference type="GO" id="GO:0020037">
    <property type="term" value="F:heme binding"/>
    <property type="evidence" value="ECO:0007669"/>
    <property type="project" value="TreeGrafter"/>
</dbReference>
<feature type="domain" description="NarG-like" evidence="16">
    <location>
        <begin position="3"/>
        <end position="222"/>
    </location>
</feature>
<dbReference type="RefSeq" id="WP_013075646.1">
    <property type="nucleotide sequence ID" value="NC_014098.1"/>
</dbReference>
<gene>
    <name evidence="17" type="ordered locus">Btus_1652</name>
</gene>
<dbReference type="GO" id="GO:0009325">
    <property type="term" value="C:nitrate reductase complex"/>
    <property type="evidence" value="ECO:0007669"/>
    <property type="project" value="InterPro"/>
</dbReference>
<dbReference type="InterPro" id="IPR003816">
    <property type="entry name" value="Nitrate_red_gam"/>
</dbReference>
<feature type="transmembrane region" description="Helical" evidence="15">
    <location>
        <begin position="124"/>
        <end position="144"/>
    </location>
</feature>
<dbReference type="AlphaFoldDB" id="D5WPV0"/>
<dbReference type="GO" id="GO:0005886">
    <property type="term" value="C:plasma membrane"/>
    <property type="evidence" value="ECO:0007669"/>
    <property type="project" value="UniProtKB-SubCell"/>
</dbReference>
<dbReference type="GO" id="GO:0009055">
    <property type="term" value="F:electron transfer activity"/>
    <property type="evidence" value="ECO:0007669"/>
    <property type="project" value="TreeGrafter"/>
</dbReference>
<dbReference type="GO" id="GO:0008940">
    <property type="term" value="F:nitrate reductase activity"/>
    <property type="evidence" value="ECO:0007669"/>
    <property type="project" value="InterPro"/>
</dbReference>
<evidence type="ECO:0000256" key="2">
    <source>
        <dbReference type="ARBA" id="ARBA00022448"/>
    </source>
</evidence>
<evidence type="ECO:0000256" key="4">
    <source>
        <dbReference type="ARBA" id="ARBA00022617"/>
    </source>
</evidence>
<proteinExistence type="predicted"/>
<feature type="region of interest" description="Disordered" evidence="14">
    <location>
        <begin position="225"/>
        <end position="253"/>
    </location>
</feature>
<keyword evidence="6" id="KW-0479">Metal-binding</keyword>
<feature type="transmembrane region" description="Helical" evidence="15">
    <location>
        <begin position="90"/>
        <end position="112"/>
    </location>
</feature>
<comment type="subcellular location">
    <subcellularLocation>
        <location evidence="1">Cell membrane</location>
        <topology evidence="1">Multi-pass membrane protein</topology>
    </subcellularLocation>
</comment>
<organism evidence="17 18">
    <name type="scientific">Kyrpidia tusciae (strain DSM 2912 / NBRC 15312 / T2)</name>
    <name type="common">Bacillus tusciae</name>
    <dbReference type="NCBI Taxonomy" id="562970"/>
    <lineage>
        <taxon>Bacteria</taxon>
        <taxon>Bacillati</taxon>
        <taxon>Bacillota</taxon>
        <taxon>Bacilli</taxon>
        <taxon>Bacillales</taxon>
        <taxon>Alicyclobacillaceae</taxon>
        <taxon>Kyrpidia</taxon>
    </lineage>
</organism>
<dbReference type="EC" id="1.7.99.4" evidence="17"/>
<dbReference type="InterPro" id="IPR036197">
    <property type="entry name" value="NarG-like_sf"/>
</dbReference>
<dbReference type="Pfam" id="PF02665">
    <property type="entry name" value="Nitrate_red_gam"/>
    <property type="match status" value="1"/>
</dbReference>
<feature type="binding site" description="axial binding residue" evidence="13">
    <location>
        <position position="203"/>
    </location>
    <ligand>
        <name>heme b</name>
        <dbReference type="ChEBI" id="CHEBI:60344"/>
        <label>1</label>
    </ligand>
    <ligandPart>
        <name>Fe</name>
        <dbReference type="ChEBI" id="CHEBI:18248"/>
    </ligandPart>
</feature>
<evidence type="ECO:0000256" key="15">
    <source>
        <dbReference type="SAM" id="Phobius"/>
    </source>
</evidence>
<dbReference type="HOGENOM" id="CLU_092378_0_0_9"/>
<keyword evidence="4 13" id="KW-0349">Heme</keyword>
<feature type="transmembrane region" description="Helical" evidence="15">
    <location>
        <begin position="47"/>
        <end position="70"/>
    </location>
</feature>
<dbReference type="KEGG" id="bts:Btus_1652"/>
<keyword evidence="11" id="KW-0534">Nitrate assimilation</keyword>
<dbReference type="STRING" id="562970.Btus_1652"/>
<dbReference type="GO" id="GO:0042128">
    <property type="term" value="P:nitrate assimilation"/>
    <property type="evidence" value="ECO:0007669"/>
    <property type="project" value="UniProtKB-KW"/>
</dbReference>
<dbReference type="GO" id="GO:0019645">
    <property type="term" value="P:anaerobic electron transport chain"/>
    <property type="evidence" value="ECO:0007669"/>
    <property type="project" value="TreeGrafter"/>
</dbReference>
<evidence type="ECO:0000256" key="6">
    <source>
        <dbReference type="ARBA" id="ARBA00022723"/>
    </source>
</evidence>
<dbReference type="PANTHER" id="PTHR30598">
    <property type="entry name" value="NITRATE REDUCTASE PRIVATE CHAPERONE, REDOX ENZYME MATURATION PROTEIN REMP FAMILY"/>
    <property type="match status" value="1"/>
</dbReference>
<keyword evidence="10 13" id="KW-0408">Iron</keyword>
<reference evidence="17 18" key="1">
    <citation type="journal article" date="2011" name="Stand. Genomic Sci.">
        <title>Complete genome sequence of the thermophilic, hydrogen-oxidizing Bacillus tusciae type strain (T2) and reclassification in the new genus, Kyrpidia gen. nov. as Kyrpidia tusciae comb. nov. and emendation of the family Alicyclobacillaceae da Costa and Rainey, 2010.</title>
        <authorList>
            <person name="Klenk H.P."/>
            <person name="Lapidus A."/>
            <person name="Chertkov O."/>
            <person name="Copeland A."/>
            <person name="Del Rio T.G."/>
            <person name="Nolan M."/>
            <person name="Lucas S."/>
            <person name="Chen F."/>
            <person name="Tice H."/>
            <person name="Cheng J.F."/>
            <person name="Han C."/>
            <person name="Bruce D."/>
            <person name="Goodwin L."/>
            <person name="Pitluck S."/>
            <person name="Pati A."/>
            <person name="Ivanova N."/>
            <person name="Mavromatis K."/>
            <person name="Daum C."/>
            <person name="Chen A."/>
            <person name="Palaniappan K."/>
            <person name="Chang Y.J."/>
            <person name="Land M."/>
            <person name="Hauser L."/>
            <person name="Jeffries C.D."/>
            <person name="Detter J.C."/>
            <person name="Rohde M."/>
            <person name="Abt B."/>
            <person name="Pukall R."/>
            <person name="Goker M."/>
            <person name="Bristow J."/>
            <person name="Markowitz V."/>
            <person name="Hugenholtz P."/>
            <person name="Eisen J.A."/>
        </authorList>
    </citation>
    <scope>NUCLEOTIDE SEQUENCE [LARGE SCALE GENOMIC DNA]</scope>
    <source>
        <strain evidence="17 18">DSM 2912</strain>
    </source>
</reference>
<dbReference type="InterPro" id="IPR023234">
    <property type="entry name" value="NarG-like_domain"/>
</dbReference>
<evidence type="ECO:0000256" key="11">
    <source>
        <dbReference type="ARBA" id="ARBA00023063"/>
    </source>
</evidence>
<evidence type="ECO:0000259" key="16">
    <source>
        <dbReference type="Pfam" id="PF02665"/>
    </source>
</evidence>
<dbReference type="Proteomes" id="UP000002368">
    <property type="component" value="Chromosome"/>
</dbReference>
<dbReference type="GO" id="GO:0046872">
    <property type="term" value="F:metal ion binding"/>
    <property type="evidence" value="ECO:0007669"/>
    <property type="project" value="UniProtKB-KW"/>
</dbReference>
<feature type="transmembrane region" description="Helical" evidence="15">
    <location>
        <begin position="6"/>
        <end position="26"/>
    </location>
</feature>
<evidence type="ECO:0000313" key="17">
    <source>
        <dbReference type="EMBL" id="ADG06359.1"/>
    </source>
</evidence>
<accession>D5WPV0</accession>
<dbReference type="Gene3D" id="1.20.950.20">
    <property type="entry name" value="Transmembrane di-heme cytochromes, Chain C"/>
    <property type="match status" value="1"/>
</dbReference>
<feature type="transmembrane region" description="Helical" evidence="15">
    <location>
        <begin position="174"/>
        <end position="195"/>
    </location>
</feature>
<name>D5WPV0_KYRT2</name>
<feature type="binding site" description="axial binding residue" evidence="13">
    <location>
        <position position="185"/>
    </location>
    <ligand>
        <name>heme b</name>
        <dbReference type="ChEBI" id="CHEBI:60344"/>
        <label>1</label>
    </ligand>
    <ligandPart>
        <name>Fe</name>
        <dbReference type="ChEBI" id="CHEBI:18248"/>
    </ligandPart>
</feature>
<feature type="binding site" description="axial binding residue" evidence="13">
    <location>
        <position position="63"/>
    </location>
    <ligand>
        <name>heme b</name>
        <dbReference type="ChEBI" id="CHEBI:60344"/>
        <label>1</label>
    </ligand>
    <ligandPart>
        <name>Fe</name>
        <dbReference type="ChEBI" id="CHEBI:18248"/>
    </ligandPart>
</feature>
<keyword evidence="8 15" id="KW-1133">Transmembrane helix</keyword>
<sequence>MGQVWWVIYPYLALAVMVVGTIYRYMYNPLGWGSKSSELLEKRWLRLGSLLFHWGILFVAGGHVIGLLIPKQVHQWLGVSDELYHLSADVLGGLAGFAAWLGVVILLLRRIFNRRVRLNSTPSDYVVLVLLFVVITLGDVVTMGHNNIYGPYEYRDTVGPWVRGLLTLHPDVGLMAQVPLLLQIHVIAAFALFAVSPFSRLVHAWSAPITYPMRAPIQYRSRTRYLDRQEEKSGTPANAGMTEGNRMRSSRQY</sequence>
<keyword evidence="7" id="KW-0249">Electron transport</keyword>
<dbReference type="eggNOG" id="COG2181">
    <property type="taxonomic scope" value="Bacteria"/>
</dbReference>
<evidence type="ECO:0000256" key="12">
    <source>
        <dbReference type="ARBA" id="ARBA00023136"/>
    </source>
</evidence>
<dbReference type="FunFam" id="1.20.950.20:FF:000001">
    <property type="entry name" value="Respiratory nitrate reductase subunit gamma"/>
    <property type="match status" value="1"/>
</dbReference>
<keyword evidence="3" id="KW-1003">Cell membrane</keyword>
<evidence type="ECO:0000256" key="3">
    <source>
        <dbReference type="ARBA" id="ARBA00022475"/>
    </source>
</evidence>
<evidence type="ECO:0000256" key="9">
    <source>
        <dbReference type="ARBA" id="ARBA00023002"/>
    </source>
</evidence>
<dbReference type="EMBL" id="CP002017">
    <property type="protein sequence ID" value="ADG06359.1"/>
    <property type="molecule type" value="Genomic_DNA"/>
</dbReference>
<dbReference type="PANTHER" id="PTHR30598:SF3">
    <property type="entry name" value="RESPIRATORY NITRATE REDUCTASE 1 GAMMA CHAIN"/>
    <property type="match status" value="1"/>
</dbReference>
<evidence type="ECO:0000256" key="5">
    <source>
        <dbReference type="ARBA" id="ARBA00022692"/>
    </source>
</evidence>